<keyword evidence="5" id="KW-1185">Reference proteome</keyword>
<reference evidence="3" key="3">
    <citation type="submission" date="2020-02" db="EMBL/GenBank/DDBJ databases">
        <authorList>
            <person name="Matsumoto Y."/>
            <person name="Motooka D."/>
            <person name="Nakamura S."/>
        </authorList>
    </citation>
    <scope>NUCLEOTIDE SEQUENCE</scope>
    <source>
        <strain evidence="3">JCM 6377</strain>
    </source>
</reference>
<gene>
    <name evidence="4" type="ORF">CQY20_06075</name>
    <name evidence="3" type="ORF">MAGR_67860</name>
</gene>
<dbReference type="GO" id="GO:0019748">
    <property type="term" value="P:secondary metabolic process"/>
    <property type="evidence" value="ECO:0007669"/>
    <property type="project" value="TreeGrafter"/>
</dbReference>
<evidence type="ECO:0000313" key="3">
    <source>
        <dbReference type="EMBL" id="GFG55345.1"/>
    </source>
</evidence>
<dbReference type="EMBL" id="PDCP01000007">
    <property type="protein sequence ID" value="PEG41207.1"/>
    <property type="molecule type" value="Genomic_DNA"/>
</dbReference>
<evidence type="ECO:0000259" key="2">
    <source>
        <dbReference type="Pfam" id="PF04909"/>
    </source>
</evidence>
<name>A0A2A7NBX2_MYCAG</name>
<keyword evidence="1" id="KW-0456">Lyase</keyword>
<dbReference type="InterPro" id="IPR032466">
    <property type="entry name" value="Metal_Hydrolase"/>
</dbReference>
<evidence type="ECO:0000256" key="1">
    <source>
        <dbReference type="ARBA" id="ARBA00023239"/>
    </source>
</evidence>
<dbReference type="Pfam" id="PF04909">
    <property type="entry name" value="Amidohydro_2"/>
    <property type="match status" value="1"/>
</dbReference>
<dbReference type="PANTHER" id="PTHR21240:SF28">
    <property type="entry name" value="ISO-OROTATE DECARBOXYLASE (EUROFUNG)"/>
    <property type="match status" value="1"/>
</dbReference>
<dbReference type="GO" id="GO:0005737">
    <property type="term" value="C:cytoplasm"/>
    <property type="evidence" value="ECO:0007669"/>
    <property type="project" value="TreeGrafter"/>
</dbReference>
<dbReference type="RefSeq" id="WP_097939001.1">
    <property type="nucleotide sequence ID" value="NZ_BLKS01000004.1"/>
</dbReference>
<sequence>MAEQNRVTDVHAHYIPVDAVDLMSTGRVPVALHEDNGVPGCIGLNGMRVGATIDALSNVESTLAAMDAAGVDVRVLSPPPFTYRYWAEPDETLTLHRRLNDATAEVVARHPDRFIGLATVPMQAPDIAVAELDRARNDLGLVGMTAGTNVAGGNLSDDGPSTVLAALAEHGAPLLVHPDFVPNERIAQHYLVNLLGMPHESSIALANLILSGRMAELSTLRACFVHGGGTLPYLIGRLDKGWAVRPETRSATTVPPSESLDRVWFDSLTHSPLALRYLIDLVGCDHVVVGSDSPFDVEEAQPLRRLRECPGLTPEEEAAIVDASATAWLRGVEAVTSGSAVR</sequence>
<feature type="domain" description="Amidohydrolase-related" evidence="2">
    <location>
        <begin position="9"/>
        <end position="323"/>
    </location>
</feature>
<evidence type="ECO:0000313" key="6">
    <source>
        <dbReference type="Proteomes" id="UP000465302"/>
    </source>
</evidence>
<dbReference type="EMBL" id="BLKS01000004">
    <property type="protein sequence ID" value="GFG55345.1"/>
    <property type="molecule type" value="Genomic_DNA"/>
</dbReference>
<protein>
    <submittedName>
        <fullName evidence="3">2-hydroxy-3-carboxy-6-oxo-7-methylocta-2,4-dienoa te decarboxylase</fullName>
    </submittedName>
</protein>
<dbReference type="Proteomes" id="UP000220914">
    <property type="component" value="Unassembled WGS sequence"/>
</dbReference>
<dbReference type="GO" id="GO:0016787">
    <property type="term" value="F:hydrolase activity"/>
    <property type="evidence" value="ECO:0007669"/>
    <property type="project" value="InterPro"/>
</dbReference>
<organism evidence="4 5">
    <name type="scientific">Mycolicibacterium agri</name>
    <name type="common">Mycobacterium agri</name>
    <dbReference type="NCBI Taxonomy" id="36811"/>
    <lineage>
        <taxon>Bacteria</taxon>
        <taxon>Bacillati</taxon>
        <taxon>Actinomycetota</taxon>
        <taxon>Actinomycetes</taxon>
        <taxon>Mycobacteriales</taxon>
        <taxon>Mycobacteriaceae</taxon>
        <taxon>Mycolicibacterium</taxon>
    </lineage>
</organism>
<dbReference type="Gene3D" id="3.20.20.140">
    <property type="entry name" value="Metal-dependent hydrolases"/>
    <property type="match status" value="1"/>
</dbReference>
<reference evidence="3 6" key="2">
    <citation type="journal article" date="2019" name="Emerg. Microbes Infect.">
        <title>Comprehensive subspecies identification of 175 nontuberculous mycobacteria species based on 7547 genomic profiles.</title>
        <authorList>
            <person name="Matsumoto Y."/>
            <person name="Kinjo T."/>
            <person name="Motooka D."/>
            <person name="Nabeya D."/>
            <person name="Jung N."/>
            <person name="Uechi K."/>
            <person name="Horii T."/>
            <person name="Iida T."/>
            <person name="Fujita J."/>
            <person name="Nakamura S."/>
        </authorList>
    </citation>
    <scope>NUCLEOTIDE SEQUENCE [LARGE SCALE GENOMIC DNA]</scope>
    <source>
        <strain evidence="3 6">JCM 6377</strain>
    </source>
</reference>
<comment type="caution">
    <text evidence="4">The sequence shown here is derived from an EMBL/GenBank/DDBJ whole genome shotgun (WGS) entry which is preliminary data.</text>
</comment>
<dbReference type="InterPro" id="IPR006680">
    <property type="entry name" value="Amidohydro-rel"/>
</dbReference>
<dbReference type="AlphaFoldDB" id="A0A2A7NBX2"/>
<reference evidence="4 5" key="1">
    <citation type="submission" date="2017-10" db="EMBL/GenBank/DDBJ databases">
        <title>The new phylogeny of genus Mycobacterium.</title>
        <authorList>
            <person name="Tortoli E."/>
            <person name="Trovato A."/>
            <person name="Cirillo D.M."/>
        </authorList>
    </citation>
    <scope>NUCLEOTIDE SEQUENCE [LARGE SCALE GENOMIC DNA]</scope>
    <source>
        <strain evidence="4 5">CCUG37673</strain>
    </source>
</reference>
<proteinExistence type="predicted"/>
<dbReference type="GO" id="GO:0016831">
    <property type="term" value="F:carboxy-lyase activity"/>
    <property type="evidence" value="ECO:0007669"/>
    <property type="project" value="InterPro"/>
</dbReference>
<dbReference type="PANTHER" id="PTHR21240">
    <property type="entry name" value="2-AMINO-3-CARBOXYLMUCONATE-6-SEMIALDEHYDE DECARBOXYLASE"/>
    <property type="match status" value="1"/>
</dbReference>
<accession>A0A2A7NBX2</accession>
<dbReference type="OrthoDB" id="8673173at2"/>
<dbReference type="Proteomes" id="UP000465302">
    <property type="component" value="Unassembled WGS sequence"/>
</dbReference>
<dbReference type="InterPro" id="IPR032465">
    <property type="entry name" value="ACMSD"/>
</dbReference>
<evidence type="ECO:0000313" key="5">
    <source>
        <dbReference type="Proteomes" id="UP000220914"/>
    </source>
</evidence>
<dbReference type="SUPFAM" id="SSF51556">
    <property type="entry name" value="Metallo-dependent hydrolases"/>
    <property type="match status" value="1"/>
</dbReference>
<evidence type="ECO:0000313" key="4">
    <source>
        <dbReference type="EMBL" id="PEG41207.1"/>
    </source>
</evidence>